<organism evidence="7 8">
    <name type="scientific">Forsythia ovata</name>
    <dbReference type="NCBI Taxonomy" id="205694"/>
    <lineage>
        <taxon>Eukaryota</taxon>
        <taxon>Viridiplantae</taxon>
        <taxon>Streptophyta</taxon>
        <taxon>Embryophyta</taxon>
        <taxon>Tracheophyta</taxon>
        <taxon>Spermatophyta</taxon>
        <taxon>Magnoliopsida</taxon>
        <taxon>eudicotyledons</taxon>
        <taxon>Gunneridae</taxon>
        <taxon>Pentapetalae</taxon>
        <taxon>asterids</taxon>
        <taxon>lamiids</taxon>
        <taxon>Lamiales</taxon>
        <taxon>Oleaceae</taxon>
        <taxon>Forsythieae</taxon>
        <taxon>Forsythia</taxon>
    </lineage>
</organism>
<feature type="chain" id="PRO_5044823538" evidence="5">
    <location>
        <begin position="24"/>
        <end position="100"/>
    </location>
</feature>
<evidence type="ECO:0000256" key="2">
    <source>
        <dbReference type="ARBA" id="ARBA00022692"/>
    </source>
</evidence>
<dbReference type="InterPro" id="IPR015683">
    <property type="entry name" value="Ionotropic_Glu_rcpt"/>
</dbReference>
<evidence type="ECO:0000259" key="6">
    <source>
        <dbReference type="Pfam" id="PF01094"/>
    </source>
</evidence>
<dbReference type="SUPFAM" id="SSF53822">
    <property type="entry name" value="Periplasmic binding protein-like I"/>
    <property type="match status" value="1"/>
</dbReference>
<keyword evidence="2" id="KW-0812">Transmembrane</keyword>
<keyword evidence="3" id="KW-1133">Transmembrane helix</keyword>
<evidence type="ECO:0000256" key="1">
    <source>
        <dbReference type="ARBA" id="ARBA00004370"/>
    </source>
</evidence>
<feature type="signal peptide" evidence="5">
    <location>
        <begin position="1"/>
        <end position="23"/>
    </location>
</feature>
<keyword evidence="7" id="KW-0675">Receptor</keyword>
<evidence type="ECO:0000313" key="7">
    <source>
        <dbReference type="EMBL" id="KAL2462511.1"/>
    </source>
</evidence>
<keyword evidence="8" id="KW-1185">Reference proteome</keyword>
<evidence type="ECO:0000313" key="8">
    <source>
        <dbReference type="Proteomes" id="UP001604277"/>
    </source>
</evidence>
<feature type="domain" description="Receptor ligand binding region" evidence="6">
    <location>
        <begin position="1"/>
        <end position="64"/>
    </location>
</feature>
<proteinExistence type="predicted"/>
<dbReference type="Gene3D" id="3.40.50.2300">
    <property type="match status" value="1"/>
</dbReference>
<dbReference type="Proteomes" id="UP001604277">
    <property type="component" value="Unassembled WGS sequence"/>
</dbReference>
<reference evidence="8" key="1">
    <citation type="submission" date="2024-07" db="EMBL/GenBank/DDBJ databases">
        <title>Two chromosome-level genome assemblies of Korean endemic species Abeliophyllum distichum and Forsythia ovata (Oleaceae).</title>
        <authorList>
            <person name="Jang H."/>
        </authorList>
    </citation>
    <scope>NUCLEOTIDE SEQUENCE [LARGE SCALE GENOMIC DNA]</scope>
</reference>
<evidence type="ECO:0000256" key="3">
    <source>
        <dbReference type="ARBA" id="ARBA00022989"/>
    </source>
</evidence>
<dbReference type="InterPro" id="IPR028082">
    <property type="entry name" value="Peripla_BP_I"/>
</dbReference>
<evidence type="ECO:0000256" key="5">
    <source>
        <dbReference type="SAM" id="SignalP"/>
    </source>
</evidence>
<comment type="subcellular location">
    <subcellularLocation>
        <location evidence="1">Membrane</location>
    </subcellularLocation>
</comment>
<dbReference type="InterPro" id="IPR001828">
    <property type="entry name" value="ANF_lig-bd_rcpt"/>
</dbReference>
<keyword evidence="4" id="KW-0472">Membrane</keyword>
<gene>
    <name evidence="7" type="ORF">Fot_53748</name>
</gene>
<dbReference type="PANTHER" id="PTHR34836">
    <property type="entry name" value="OS06G0188250 PROTEIN"/>
    <property type="match status" value="1"/>
</dbReference>
<name>A0ABD1PF33_9LAMI</name>
<protein>
    <submittedName>
        <fullName evidence="7">Glutamate receptor</fullName>
    </submittedName>
</protein>
<keyword evidence="5" id="KW-0732">Signal</keyword>
<sequence length="100" mass="11814">MMTKGYTWIIADVLTSLLDSVDSKVIDAMQGVIGLKAHIPKSNELENFTRRWRKKFGKRIQTQIDLTSMFMGCRHMIRLQHWQQLWKKLVQLSRGLKNRL</sequence>
<dbReference type="Pfam" id="PF01094">
    <property type="entry name" value="ANF_receptor"/>
    <property type="match status" value="1"/>
</dbReference>
<accession>A0ABD1PF33</accession>
<dbReference type="PANTHER" id="PTHR34836:SF1">
    <property type="entry name" value="OS09G0428600 PROTEIN"/>
    <property type="match status" value="1"/>
</dbReference>
<dbReference type="GO" id="GO:0016020">
    <property type="term" value="C:membrane"/>
    <property type="evidence" value="ECO:0007669"/>
    <property type="project" value="UniProtKB-SubCell"/>
</dbReference>
<comment type="caution">
    <text evidence="7">The sequence shown here is derived from an EMBL/GenBank/DDBJ whole genome shotgun (WGS) entry which is preliminary data.</text>
</comment>
<dbReference type="EMBL" id="JBFOLJ010000020">
    <property type="protein sequence ID" value="KAL2462511.1"/>
    <property type="molecule type" value="Genomic_DNA"/>
</dbReference>
<dbReference type="AlphaFoldDB" id="A0ABD1PF33"/>
<evidence type="ECO:0000256" key="4">
    <source>
        <dbReference type="ARBA" id="ARBA00023136"/>
    </source>
</evidence>